<name>A0AA38VUT5_9PEZI</name>
<evidence type="ECO:0000313" key="2">
    <source>
        <dbReference type="Proteomes" id="UP001174691"/>
    </source>
</evidence>
<reference evidence="1" key="1">
    <citation type="submission" date="2022-07" db="EMBL/GenBank/DDBJ databases">
        <title>Fungi with potential for degradation of polypropylene.</title>
        <authorList>
            <person name="Gostincar C."/>
        </authorList>
    </citation>
    <scope>NUCLEOTIDE SEQUENCE</scope>
    <source>
        <strain evidence="1">EXF-13287</strain>
    </source>
</reference>
<proteinExistence type="predicted"/>
<keyword evidence="2" id="KW-1185">Reference proteome</keyword>
<gene>
    <name evidence="1" type="ORF">NKR19_g5919</name>
</gene>
<dbReference type="EMBL" id="JANBVN010000086">
    <property type="protein sequence ID" value="KAJ9148713.1"/>
    <property type="molecule type" value="Genomic_DNA"/>
</dbReference>
<comment type="caution">
    <text evidence="1">The sequence shown here is derived from an EMBL/GenBank/DDBJ whole genome shotgun (WGS) entry which is preliminary data.</text>
</comment>
<organism evidence="1 2">
    <name type="scientific">Coniochaeta hoffmannii</name>
    <dbReference type="NCBI Taxonomy" id="91930"/>
    <lineage>
        <taxon>Eukaryota</taxon>
        <taxon>Fungi</taxon>
        <taxon>Dikarya</taxon>
        <taxon>Ascomycota</taxon>
        <taxon>Pezizomycotina</taxon>
        <taxon>Sordariomycetes</taxon>
        <taxon>Sordariomycetidae</taxon>
        <taxon>Coniochaetales</taxon>
        <taxon>Coniochaetaceae</taxon>
        <taxon>Coniochaeta</taxon>
    </lineage>
</organism>
<dbReference type="AlphaFoldDB" id="A0AA38VUT5"/>
<accession>A0AA38VUT5</accession>
<evidence type="ECO:0000313" key="1">
    <source>
        <dbReference type="EMBL" id="KAJ9148713.1"/>
    </source>
</evidence>
<sequence length="319" mass="34010">MSGLMDAIGVVSGVLGIISFFQDNIPGNPPPQGAILRVKAGNPGDDDPGLAGDVQAAYSWDIGNNYHGQSDGAYIEIGDVKDLTIDSFSGGSRADFAGISVADNALCVAWITVTQLDGTDPGAWTGDIGANCNQHWFMQIEPAGYLKDSTEDYIPRCTWLDADHTGDVEGQPPTNAAMKFRVGAYGKDVAGTVANNKACDATIWGYDNAPINAAPPGKRSFRPRKAWMEEVLVVSPNITSHKAVDLCNSITSWGPDFVGSDGNYCDMGTHTLFPLCSTADVDGCVNIDTNSNAVTRRSVGPKRAVNHSHKEYKKIKHWG</sequence>
<dbReference type="Proteomes" id="UP001174691">
    <property type="component" value="Unassembled WGS sequence"/>
</dbReference>
<protein>
    <submittedName>
        <fullName evidence="1">Uncharacterized protein</fullName>
    </submittedName>
</protein>